<gene>
    <name evidence="3" type="ORF">GDS87_08175</name>
</gene>
<dbReference type="InterPro" id="IPR012867">
    <property type="entry name" value="DUF1648"/>
</dbReference>
<evidence type="ECO:0000313" key="3">
    <source>
        <dbReference type="EMBL" id="QGG53870.1"/>
    </source>
</evidence>
<keyword evidence="1" id="KW-0472">Membrane</keyword>
<dbReference type="Proteomes" id="UP000373269">
    <property type="component" value="Chromosome"/>
</dbReference>
<keyword evidence="1" id="KW-0812">Transmembrane</keyword>
<feature type="domain" description="DUF1648" evidence="2">
    <location>
        <begin position="26"/>
        <end position="73"/>
    </location>
</feature>
<feature type="transmembrane region" description="Helical" evidence="1">
    <location>
        <begin position="22"/>
        <end position="41"/>
    </location>
</feature>
<dbReference type="Pfam" id="PF07853">
    <property type="entry name" value="DUF1648"/>
    <property type="match status" value="1"/>
</dbReference>
<reference evidence="3 4" key="1">
    <citation type="submission" date="2019-11" db="EMBL/GenBank/DDBJ databases">
        <title>Whole Genome Sequencing and Comparative Genomic Analyses of Lysinibacillus pakistanensis LZH-9, a Halotolerant Strain with Excellent COD Removal Capability.</title>
        <authorList>
            <person name="Zhou H."/>
        </authorList>
    </citation>
    <scope>NUCLEOTIDE SEQUENCE [LARGE SCALE GENOMIC DNA]</scope>
    <source>
        <strain evidence="3 4">LZH-9</strain>
    </source>
</reference>
<evidence type="ECO:0000256" key="1">
    <source>
        <dbReference type="SAM" id="Phobius"/>
    </source>
</evidence>
<dbReference type="EMBL" id="CP045835">
    <property type="protein sequence ID" value="QGG53870.1"/>
    <property type="molecule type" value="Genomic_DNA"/>
</dbReference>
<keyword evidence="4" id="KW-1185">Reference proteome</keyword>
<organism evidence="3 4">
    <name type="scientific">Lysinibacillus pakistanensis</name>
    <dbReference type="NCBI Taxonomy" id="759811"/>
    <lineage>
        <taxon>Bacteria</taxon>
        <taxon>Bacillati</taxon>
        <taxon>Bacillota</taxon>
        <taxon>Bacilli</taxon>
        <taxon>Bacillales</taxon>
        <taxon>Bacillaceae</taxon>
        <taxon>Lysinibacillus</taxon>
    </lineage>
</organism>
<evidence type="ECO:0000259" key="2">
    <source>
        <dbReference type="Pfam" id="PF07853"/>
    </source>
</evidence>
<accession>A0ABX6DGB7</accession>
<feature type="transmembrane region" description="Helical" evidence="1">
    <location>
        <begin position="61"/>
        <end position="78"/>
    </location>
</feature>
<sequence length="115" mass="13850">MRGGYFEDIRSYHHQWLFNKKIQIYIIIFAFIFAVIALWFVPEKIPIHFNALQHVDISITKYMGVFIFPTLMTFSYLIRQLHRQTYFLFYSPSTVNWAGNIKIVNKVFYMTLLTI</sequence>
<evidence type="ECO:0000313" key="4">
    <source>
        <dbReference type="Proteomes" id="UP000373269"/>
    </source>
</evidence>
<name>A0ABX6DGB7_9BACI</name>
<keyword evidence="1" id="KW-1133">Transmembrane helix</keyword>
<protein>
    <submittedName>
        <fullName evidence="3">DUF1648 domain-containing protein</fullName>
    </submittedName>
</protein>
<proteinExistence type="predicted"/>